<reference evidence="1 2" key="1">
    <citation type="submission" date="2020-04" db="EMBL/GenBank/DDBJ databases">
        <title>Bacillus sp. UniB3 isolated from commercial digestive syrup.</title>
        <authorList>
            <person name="Thorat V."/>
            <person name="Kirdat K."/>
            <person name="Tiwarekar B."/>
            <person name="Yadav A."/>
        </authorList>
    </citation>
    <scope>NUCLEOTIDE SEQUENCE [LARGE SCALE GENOMIC DNA]</scope>
    <source>
        <strain evidence="1 2">UniB3</strain>
    </source>
</reference>
<dbReference type="InterPro" id="IPR024984">
    <property type="entry name" value="DUF3888"/>
</dbReference>
<keyword evidence="2" id="KW-1185">Reference proteome</keyword>
<gene>
    <name evidence="1" type="ORF">HHU08_06310</name>
</gene>
<name>A0A7Y0K7G8_9BACI</name>
<proteinExistence type="predicted"/>
<comment type="caution">
    <text evidence="1">The sequence shown here is derived from an EMBL/GenBank/DDBJ whole genome shotgun (WGS) entry which is preliminary data.</text>
</comment>
<dbReference type="Pfam" id="PF13027">
    <property type="entry name" value="DUF3888"/>
    <property type="match status" value="1"/>
</dbReference>
<dbReference type="EMBL" id="JABBPK010000001">
    <property type="protein sequence ID" value="NMO76599.1"/>
    <property type="molecule type" value="Genomic_DNA"/>
</dbReference>
<dbReference type="RefSeq" id="WP_084668632.1">
    <property type="nucleotide sequence ID" value="NZ_JABBPK010000001.1"/>
</dbReference>
<evidence type="ECO:0000313" key="2">
    <source>
        <dbReference type="Proteomes" id="UP000588491"/>
    </source>
</evidence>
<evidence type="ECO:0000313" key="1">
    <source>
        <dbReference type="EMBL" id="NMO76599.1"/>
    </source>
</evidence>
<dbReference type="AlphaFoldDB" id="A0A7Y0K7G8"/>
<sequence length="66" mass="7773">MACKLDSNQKSQWFSWIYINVNFEVQPSIGHHVLVGKDRLTYEISYGPEIKLLDHTHLKTYKLKLP</sequence>
<protein>
    <submittedName>
        <fullName evidence="1">DUF3888 domain-containing protein</fullName>
    </submittedName>
</protein>
<dbReference type="Proteomes" id="UP000588491">
    <property type="component" value="Unassembled WGS sequence"/>
</dbReference>
<organism evidence="1 2">
    <name type="scientific">Niallia alba</name>
    <dbReference type="NCBI Taxonomy" id="2729105"/>
    <lineage>
        <taxon>Bacteria</taxon>
        <taxon>Bacillati</taxon>
        <taxon>Bacillota</taxon>
        <taxon>Bacilli</taxon>
        <taxon>Bacillales</taxon>
        <taxon>Bacillaceae</taxon>
        <taxon>Niallia</taxon>
    </lineage>
</organism>
<accession>A0A7Y0K7G8</accession>